<dbReference type="Proteomes" id="UP001159363">
    <property type="component" value="Chromosome 5"/>
</dbReference>
<protein>
    <submittedName>
        <fullName evidence="1">Uncharacterized protein</fullName>
    </submittedName>
</protein>
<accession>A0ABQ9H8M5</accession>
<gene>
    <name evidence="1" type="ORF">PR048_017086</name>
</gene>
<organism evidence="1 2">
    <name type="scientific">Dryococelus australis</name>
    <dbReference type="NCBI Taxonomy" id="614101"/>
    <lineage>
        <taxon>Eukaryota</taxon>
        <taxon>Metazoa</taxon>
        <taxon>Ecdysozoa</taxon>
        <taxon>Arthropoda</taxon>
        <taxon>Hexapoda</taxon>
        <taxon>Insecta</taxon>
        <taxon>Pterygota</taxon>
        <taxon>Neoptera</taxon>
        <taxon>Polyneoptera</taxon>
        <taxon>Phasmatodea</taxon>
        <taxon>Verophasmatodea</taxon>
        <taxon>Anareolatae</taxon>
        <taxon>Phasmatidae</taxon>
        <taxon>Eurycanthinae</taxon>
        <taxon>Dryococelus</taxon>
    </lineage>
</organism>
<sequence length="48" mass="5706">MVLMLSEPKDNMQPQVNILLNQRSRCCVCAKATLQYHMLRMNLRRLLM</sequence>
<evidence type="ECO:0000313" key="2">
    <source>
        <dbReference type="Proteomes" id="UP001159363"/>
    </source>
</evidence>
<reference evidence="1 2" key="1">
    <citation type="submission" date="2023-02" db="EMBL/GenBank/DDBJ databases">
        <title>LHISI_Scaffold_Assembly.</title>
        <authorList>
            <person name="Stuart O.P."/>
            <person name="Cleave R."/>
            <person name="Magrath M.J.L."/>
            <person name="Mikheyev A.S."/>
        </authorList>
    </citation>
    <scope>NUCLEOTIDE SEQUENCE [LARGE SCALE GENOMIC DNA]</scope>
    <source>
        <strain evidence="1">Daus_M_001</strain>
        <tissue evidence="1">Leg muscle</tissue>
    </source>
</reference>
<name>A0ABQ9H8M5_9NEOP</name>
<dbReference type="EMBL" id="JARBHB010000006">
    <property type="protein sequence ID" value="KAJ8880616.1"/>
    <property type="molecule type" value="Genomic_DNA"/>
</dbReference>
<keyword evidence="2" id="KW-1185">Reference proteome</keyword>
<evidence type="ECO:0000313" key="1">
    <source>
        <dbReference type="EMBL" id="KAJ8880616.1"/>
    </source>
</evidence>
<comment type="caution">
    <text evidence="1">The sequence shown here is derived from an EMBL/GenBank/DDBJ whole genome shotgun (WGS) entry which is preliminary data.</text>
</comment>
<proteinExistence type="predicted"/>